<dbReference type="EMBL" id="FMIC01000002">
    <property type="protein sequence ID" value="SCL61414.1"/>
    <property type="molecule type" value="Genomic_DNA"/>
</dbReference>
<reference evidence="1 3" key="1">
    <citation type="submission" date="2016-06" db="EMBL/GenBank/DDBJ databases">
        <authorList>
            <person name="Kjaerup R.B."/>
            <person name="Dalgaard T.S."/>
            <person name="Juul-Madsen H.R."/>
        </authorList>
    </citation>
    <scope>NUCLEOTIDE SEQUENCE [LARGE SCALE GENOMIC DNA]</scope>
    <source>
        <strain evidence="1 3">DSM 43363</strain>
    </source>
</reference>
<name>A0A1C6V5T8_9ACTN</name>
<dbReference type="EMBL" id="CP109071">
    <property type="protein sequence ID" value="WSA35385.1"/>
    <property type="molecule type" value="Genomic_DNA"/>
</dbReference>
<evidence type="ECO:0000313" key="1">
    <source>
        <dbReference type="EMBL" id="SCL61414.1"/>
    </source>
</evidence>
<evidence type="ECO:0000313" key="2">
    <source>
        <dbReference type="EMBL" id="WSA35385.1"/>
    </source>
</evidence>
<proteinExistence type="predicted"/>
<reference evidence="2 4" key="2">
    <citation type="submission" date="2022-10" db="EMBL/GenBank/DDBJ databases">
        <title>The complete genomes of actinobacterial strains from the NBC collection.</title>
        <authorList>
            <person name="Joergensen T.S."/>
            <person name="Alvarez Arevalo M."/>
            <person name="Sterndorff E.B."/>
            <person name="Faurdal D."/>
            <person name="Vuksanovic O."/>
            <person name="Mourched A.-S."/>
            <person name="Charusanti P."/>
            <person name="Shaw S."/>
            <person name="Blin K."/>
            <person name="Weber T."/>
        </authorList>
    </citation>
    <scope>NUCLEOTIDE SEQUENCE [LARGE SCALE GENOMIC DNA]</scope>
    <source>
        <strain evidence="2 4">NBC 01809</strain>
    </source>
</reference>
<evidence type="ECO:0000313" key="4">
    <source>
        <dbReference type="Proteomes" id="UP001334804"/>
    </source>
</evidence>
<sequence length="95" mass="10434">MNDPHWIIHLPTTLTRVDEVAALAMALRRSLGHVLAIDFGEATLSEEDRQFLRTRVWCDHPMPGGGRCARRSDHLGGCSEAADVVDDSARQAPEG</sequence>
<gene>
    <name evidence="1" type="ORF">GA0070608_2468</name>
    <name evidence="2" type="ORF">OIE14_15730</name>
</gene>
<organism evidence="1 3">
    <name type="scientific">Micromonospora peucetia</name>
    <dbReference type="NCBI Taxonomy" id="47871"/>
    <lineage>
        <taxon>Bacteria</taxon>
        <taxon>Bacillati</taxon>
        <taxon>Actinomycetota</taxon>
        <taxon>Actinomycetes</taxon>
        <taxon>Micromonosporales</taxon>
        <taxon>Micromonosporaceae</taxon>
        <taxon>Micromonospora</taxon>
    </lineage>
</organism>
<accession>A0A1C6V5T8</accession>
<dbReference type="STRING" id="47871.GA0070608_2468"/>
<evidence type="ECO:0000313" key="3">
    <source>
        <dbReference type="Proteomes" id="UP000199343"/>
    </source>
</evidence>
<keyword evidence="4" id="KW-1185">Reference proteome</keyword>
<protein>
    <submittedName>
        <fullName evidence="1">Uncharacterized protein</fullName>
    </submittedName>
</protein>
<dbReference type="Proteomes" id="UP000199343">
    <property type="component" value="Unassembled WGS sequence"/>
</dbReference>
<dbReference type="AlphaFoldDB" id="A0A1C6V5T8"/>
<dbReference type="Proteomes" id="UP001334804">
    <property type="component" value="Chromosome"/>
</dbReference>